<dbReference type="Pfam" id="PF00072">
    <property type="entry name" value="Response_reg"/>
    <property type="match status" value="2"/>
</dbReference>
<dbReference type="EC" id="2.7.7.65" evidence="1"/>
<comment type="catalytic activity">
    <reaction evidence="2">
        <text>2 GTP = 3',3'-c-di-GMP + 2 diphosphate</text>
        <dbReference type="Rhea" id="RHEA:24898"/>
        <dbReference type="ChEBI" id="CHEBI:33019"/>
        <dbReference type="ChEBI" id="CHEBI:37565"/>
        <dbReference type="ChEBI" id="CHEBI:58805"/>
        <dbReference type="EC" id="2.7.7.65"/>
    </reaction>
</comment>
<dbReference type="GO" id="GO:0043709">
    <property type="term" value="P:cell adhesion involved in single-species biofilm formation"/>
    <property type="evidence" value="ECO:0007669"/>
    <property type="project" value="TreeGrafter"/>
</dbReference>
<dbReference type="FunFam" id="3.30.70.270:FF:000001">
    <property type="entry name" value="Diguanylate cyclase domain protein"/>
    <property type="match status" value="1"/>
</dbReference>
<dbReference type="NCBIfam" id="TIGR00254">
    <property type="entry name" value="GGDEF"/>
    <property type="match status" value="1"/>
</dbReference>
<dbReference type="InterPro" id="IPR011006">
    <property type="entry name" value="CheY-like_superfamily"/>
</dbReference>
<dbReference type="InterPro" id="IPR043128">
    <property type="entry name" value="Rev_trsase/Diguanyl_cyclase"/>
</dbReference>
<dbReference type="PANTHER" id="PTHR45138">
    <property type="entry name" value="REGULATORY COMPONENTS OF SENSORY TRANSDUCTION SYSTEM"/>
    <property type="match status" value="1"/>
</dbReference>
<dbReference type="STRING" id="32024.GCA_000788295_01280"/>
<dbReference type="Gene3D" id="3.30.70.270">
    <property type="match status" value="1"/>
</dbReference>
<dbReference type="PROSITE" id="PS50887">
    <property type="entry name" value="GGDEF"/>
    <property type="match status" value="1"/>
</dbReference>
<sequence>MISDEKILIVDDNKTLAKLIARKMQSIVGLSVDVAYDFAEARDLMDDNKNYFLALLDLNLPDAPYGEIVDYAISKGILVIVLTGSTDEETKKTFIEKNIVDYVYKGDKHNVDYIFDTVNRLYRNRKYKVMVVDDSIPTRNMMKTILSSQLFKVFAAAHGEEAMAYFEDNPDIKLVLTDYNMPVMNGMELTQNLREKHDKNSLIILALTSESSVASDFLKRGANDFITKPFSKDELVCRINNNLDAMENIYKILDLANKDFLTGLYNRRYFYDDMDKYRHDFPLQSFAVSMIDIDHFKKVNDTYGHDVGDVVIKTLAKVLLNNTKGSDLVSRFGGEEFCVVLRNITKEDAAKMFVKIRAAVANELVKIKDYEIRFTISIGFCMNDDNLDIDELLDKADEALYRAKEGGRNRVEMA</sequence>
<name>A0A381DIY8_9BACT</name>
<dbReference type="Pfam" id="PF00990">
    <property type="entry name" value="GGDEF"/>
    <property type="match status" value="1"/>
</dbReference>
<dbReference type="SUPFAM" id="SSF55073">
    <property type="entry name" value="Nucleotide cyclase"/>
    <property type="match status" value="1"/>
</dbReference>
<accession>A0A381DIY8</accession>
<dbReference type="EMBL" id="UFVD01000001">
    <property type="protein sequence ID" value="SUX10662.1"/>
    <property type="molecule type" value="Genomic_DNA"/>
</dbReference>
<dbReference type="CDD" id="cd01949">
    <property type="entry name" value="GGDEF"/>
    <property type="match status" value="1"/>
</dbReference>
<dbReference type="GO" id="GO:0005886">
    <property type="term" value="C:plasma membrane"/>
    <property type="evidence" value="ECO:0007669"/>
    <property type="project" value="TreeGrafter"/>
</dbReference>
<evidence type="ECO:0000256" key="1">
    <source>
        <dbReference type="ARBA" id="ARBA00012528"/>
    </source>
</evidence>
<dbReference type="Gene3D" id="3.40.50.2300">
    <property type="match status" value="2"/>
</dbReference>
<evidence type="ECO:0000313" key="4">
    <source>
        <dbReference type="Proteomes" id="UP000254920"/>
    </source>
</evidence>
<dbReference type="GeneID" id="93091289"/>
<evidence type="ECO:0000256" key="2">
    <source>
        <dbReference type="ARBA" id="ARBA00034247"/>
    </source>
</evidence>
<dbReference type="SMART" id="SM00448">
    <property type="entry name" value="REC"/>
    <property type="match status" value="2"/>
</dbReference>
<dbReference type="GO" id="GO:0052621">
    <property type="term" value="F:diguanylate cyclase activity"/>
    <property type="evidence" value="ECO:0007669"/>
    <property type="project" value="UniProtKB-EC"/>
</dbReference>
<dbReference type="InterPro" id="IPR050469">
    <property type="entry name" value="Diguanylate_Cyclase"/>
</dbReference>
<dbReference type="GO" id="GO:1902201">
    <property type="term" value="P:negative regulation of bacterial-type flagellum-dependent cell motility"/>
    <property type="evidence" value="ECO:0007669"/>
    <property type="project" value="TreeGrafter"/>
</dbReference>
<dbReference type="PROSITE" id="PS50110">
    <property type="entry name" value="RESPONSE_REGULATORY"/>
    <property type="match status" value="2"/>
</dbReference>
<dbReference type="InterPro" id="IPR001789">
    <property type="entry name" value="Sig_transdc_resp-reg_receiver"/>
</dbReference>
<dbReference type="OrthoDB" id="9778432at2"/>
<dbReference type="SUPFAM" id="SSF52172">
    <property type="entry name" value="CheY-like"/>
    <property type="match status" value="2"/>
</dbReference>
<dbReference type="PANTHER" id="PTHR45138:SF9">
    <property type="entry name" value="DIGUANYLATE CYCLASE DGCM-RELATED"/>
    <property type="match status" value="1"/>
</dbReference>
<dbReference type="Proteomes" id="UP000254920">
    <property type="component" value="Unassembled WGS sequence"/>
</dbReference>
<dbReference type="InterPro" id="IPR000160">
    <property type="entry name" value="GGDEF_dom"/>
</dbReference>
<dbReference type="AlphaFoldDB" id="A0A381DIY8"/>
<dbReference type="RefSeq" id="WP_089183046.1">
    <property type="nucleotide sequence ID" value="NZ_CP043427.1"/>
</dbReference>
<evidence type="ECO:0000313" key="3">
    <source>
        <dbReference type="EMBL" id="SUX10662.1"/>
    </source>
</evidence>
<gene>
    <name evidence="3" type="primary">pleD_3</name>
    <name evidence="3" type="ORF">NCTC12475_00860</name>
</gene>
<dbReference type="InterPro" id="IPR029787">
    <property type="entry name" value="Nucleotide_cyclase"/>
</dbReference>
<dbReference type="SMART" id="SM00267">
    <property type="entry name" value="GGDEF"/>
    <property type="match status" value="1"/>
</dbReference>
<organism evidence="3 4">
    <name type="scientific">Campylobacter sputorum subsp. sputorum</name>
    <dbReference type="NCBI Taxonomy" id="32024"/>
    <lineage>
        <taxon>Bacteria</taxon>
        <taxon>Pseudomonadati</taxon>
        <taxon>Campylobacterota</taxon>
        <taxon>Epsilonproteobacteria</taxon>
        <taxon>Campylobacterales</taxon>
        <taxon>Campylobacteraceae</taxon>
        <taxon>Campylobacter</taxon>
    </lineage>
</organism>
<keyword evidence="4" id="KW-1185">Reference proteome</keyword>
<dbReference type="GO" id="GO:0000160">
    <property type="term" value="P:phosphorelay signal transduction system"/>
    <property type="evidence" value="ECO:0007669"/>
    <property type="project" value="InterPro"/>
</dbReference>
<proteinExistence type="predicted"/>
<protein>
    <recommendedName>
        <fullName evidence="1">diguanylate cyclase</fullName>
        <ecNumber evidence="1">2.7.7.65</ecNumber>
    </recommendedName>
</protein>
<reference evidence="3 4" key="1">
    <citation type="submission" date="2018-06" db="EMBL/GenBank/DDBJ databases">
        <authorList>
            <consortium name="Pathogen Informatics"/>
            <person name="Doyle S."/>
        </authorList>
    </citation>
    <scope>NUCLEOTIDE SEQUENCE [LARGE SCALE GENOMIC DNA]</scope>
    <source>
        <strain evidence="3 4">NCTC12475</strain>
    </source>
</reference>